<dbReference type="CDD" id="cd05008">
    <property type="entry name" value="SIS_GlmS_GlmD_1"/>
    <property type="match status" value="1"/>
</dbReference>
<dbReference type="PANTHER" id="PTHR10937:SF8">
    <property type="entry name" value="AMINOTRANSFERASE-RELATED"/>
    <property type="match status" value="1"/>
</dbReference>
<dbReference type="PATRIC" id="fig|1123069.3.peg.1877"/>
<dbReference type="GO" id="GO:0004360">
    <property type="term" value="F:glutamine-fructose-6-phosphate transaminase (isomerizing) activity"/>
    <property type="evidence" value="ECO:0007669"/>
    <property type="project" value="UniProtKB-EC"/>
</dbReference>
<protein>
    <submittedName>
        <fullName evidence="4">Glutamine--fructose-6-phosphate transaminase</fullName>
        <ecNumber evidence="4">2.6.1.16</ecNumber>
    </submittedName>
</protein>
<dbReference type="GO" id="GO:0097367">
    <property type="term" value="F:carbohydrate derivative binding"/>
    <property type="evidence" value="ECO:0007669"/>
    <property type="project" value="InterPro"/>
</dbReference>
<sequence length="333" mass="33395">MPAAPSPGALMAREAAEAPAAFARASCQTVPPPEGAFRALHTLARGSSDAAATVLAYEAMRETGLPCTSLPPSVFSLGRGLRLADTLVLALSQSGASEDLVLSARGARAGGARVVALTNVDGSPLEREADLRLPLLAGEEHAIPATKSVVAAIGAGTALIGALAPAYAPRARAAAEAVRRAEGRVLPGAARLVDALAGARSVYVLGRDTGYGAAQETALKIKECCALHAEAHSAAEVLHGPLQLAAGGLTALLLETGAPGTAGSLRIAAERLTQEGAAVHRLSPDAIGAGGLTPAAAAALLLCLLYPVIREAALARGQDPDAPRALSKVTRTV</sequence>
<dbReference type="HOGENOM" id="CLU_012520_2_1_5"/>
<dbReference type="PROSITE" id="PS51464">
    <property type="entry name" value="SIS"/>
    <property type="match status" value="2"/>
</dbReference>
<evidence type="ECO:0000256" key="2">
    <source>
        <dbReference type="ARBA" id="ARBA00022737"/>
    </source>
</evidence>
<dbReference type="Pfam" id="PF01380">
    <property type="entry name" value="SIS"/>
    <property type="match status" value="2"/>
</dbReference>
<dbReference type="PANTHER" id="PTHR10937">
    <property type="entry name" value="GLUCOSAMINE--FRUCTOSE-6-PHOSPHATE AMINOTRANSFERASE, ISOMERIZING"/>
    <property type="match status" value="1"/>
</dbReference>
<dbReference type="GO" id="GO:1901135">
    <property type="term" value="P:carbohydrate derivative metabolic process"/>
    <property type="evidence" value="ECO:0007669"/>
    <property type="project" value="InterPro"/>
</dbReference>
<comment type="caution">
    <text evidence="4">The sequence shown here is derived from an EMBL/GenBank/DDBJ whole genome shotgun (WGS) entry which is preliminary data.</text>
</comment>
<dbReference type="InterPro" id="IPR046348">
    <property type="entry name" value="SIS_dom_sf"/>
</dbReference>
<name>S9QZ72_9RHOB</name>
<keyword evidence="5" id="KW-1185">Reference proteome</keyword>
<evidence type="ECO:0000256" key="1">
    <source>
        <dbReference type="ARBA" id="ARBA00022576"/>
    </source>
</evidence>
<feature type="domain" description="SIS" evidence="3">
    <location>
        <begin position="192"/>
        <end position="323"/>
    </location>
</feature>
<accession>S9QZ72</accession>
<dbReference type="STRING" id="1123069.ruthe_01909"/>
<dbReference type="EC" id="2.6.1.16" evidence="4"/>
<proteinExistence type="predicted"/>
<dbReference type="Proteomes" id="UP000015346">
    <property type="component" value="Unassembled WGS sequence"/>
</dbReference>
<dbReference type="InterPro" id="IPR001347">
    <property type="entry name" value="SIS_dom"/>
</dbReference>
<dbReference type="SUPFAM" id="SSF53697">
    <property type="entry name" value="SIS domain"/>
    <property type="match status" value="1"/>
</dbReference>
<organism evidence="4 5">
    <name type="scientific">Rubellimicrobium thermophilum DSM 16684</name>
    <dbReference type="NCBI Taxonomy" id="1123069"/>
    <lineage>
        <taxon>Bacteria</taxon>
        <taxon>Pseudomonadati</taxon>
        <taxon>Pseudomonadota</taxon>
        <taxon>Alphaproteobacteria</taxon>
        <taxon>Rhodobacterales</taxon>
        <taxon>Roseobacteraceae</taxon>
        <taxon>Rubellimicrobium</taxon>
    </lineage>
</organism>
<gene>
    <name evidence="4" type="ORF">ruthe_01909</name>
</gene>
<feature type="domain" description="SIS" evidence="3">
    <location>
        <begin position="29"/>
        <end position="169"/>
    </location>
</feature>
<dbReference type="CDD" id="cd05009">
    <property type="entry name" value="SIS_GlmS_GlmD_2"/>
    <property type="match status" value="1"/>
</dbReference>
<reference evidence="4 5" key="1">
    <citation type="journal article" date="2013" name="Stand. Genomic Sci.">
        <title>Genome sequence of the reddish-pigmented Rubellimicrobium thermophilum type strain (DSM 16684(T)), a member of the Roseobacter clade.</title>
        <authorList>
            <person name="Fiebig A."/>
            <person name="Riedel T."/>
            <person name="Gronow S."/>
            <person name="Petersen J."/>
            <person name="Klenk H.P."/>
            <person name="Goker M."/>
        </authorList>
    </citation>
    <scope>NUCLEOTIDE SEQUENCE [LARGE SCALE GENOMIC DNA]</scope>
    <source>
        <strain evidence="4 5">DSM 16684</strain>
    </source>
</reference>
<keyword evidence="4" id="KW-0808">Transferase</keyword>
<dbReference type="InterPro" id="IPR035490">
    <property type="entry name" value="GlmS/FrlB_SIS"/>
</dbReference>
<dbReference type="RefSeq" id="WP_021097996.1">
    <property type="nucleotide sequence ID" value="NZ_KE557321.1"/>
</dbReference>
<evidence type="ECO:0000259" key="3">
    <source>
        <dbReference type="PROSITE" id="PS51464"/>
    </source>
</evidence>
<evidence type="ECO:0000313" key="5">
    <source>
        <dbReference type="Proteomes" id="UP000015346"/>
    </source>
</evidence>
<keyword evidence="2" id="KW-0677">Repeat</keyword>
<dbReference type="EMBL" id="AOLV01000019">
    <property type="protein sequence ID" value="EPX84912.1"/>
    <property type="molecule type" value="Genomic_DNA"/>
</dbReference>
<keyword evidence="1 4" id="KW-0032">Aminotransferase</keyword>
<evidence type="ECO:0000313" key="4">
    <source>
        <dbReference type="EMBL" id="EPX84912.1"/>
    </source>
</evidence>
<dbReference type="AlphaFoldDB" id="S9QZ72"/>
<dbReference type="Gene3D" id="3.40.50.10490">
    <property type="entry name" value="Glucose-6-phosphate isomerase like protein, domain 1"/>
    <property type="match status" value="2"/>
</dbReference>
<dbReference type="InterPro" id="IPR035466">
    <property type="entry name" value="GlmS/AgaS_SIS"/>
</dbReference>